<keyword evidence="2" id="KW-1185">Reference proteome</keyword>
<proteinExistence type="predicted"/>
<evidence type="ECO:0000313" key="1">
    <source>
        <dbReference type="EMBL" id="KAG0557284.1"/>
    </source>
</evidence>
<evidence type="ECO:0000313" key="2">
    <source>
        <dbReference type="Proteomes" id="UP000822688"/>
    </source>
</evidence>
<protein>
    <submittedName>
        <fullName evidence="1">Uncharacterized protein</fullName>
    </submittedName>
</protein>
<organism evidence="1 2">
    <name type="scientific">Ceratodon purpureus</name>
    <name type="common">Fire moss</name>
    <name type="synonym">Dicranum purpureum</name>
    <dbReference type="NCBI Taxonomy" id="3225"/>
    <lineage>
        <taxon>Eukaryota</taxon>
        <taxon>Viridiplantae</taxon>
        <taxon>Streptophyta</taxon>
        <taxon>Embryophyta</taxon>
        <taxon>Bryophyta</taxon>
        <taxon>Bryophytina</taxon>
        <taxon>Bryopsida</taxon>
        <taxon>Dicranidae</taxon>
        <taxon>Pseudoditrichales</taxon>
        <taxon>Ditrichaceae</taxon>
        <taxon>Ceratodon</taxon>
    </lineage>
</organism>
<name>A0A8T0GG39_CERPU</name>
<dbReference type="AlphaFoldDB" id="A0A8T0GG39"/>
<sequence>MGARLTVFLSYSSIQSWMLESANGYRVSPRVVEFYKALARKGAQLVLQL</sequence>
<reference evidence="1 2" key="1">
    <citation type="submission" date="2020-06" db="EMBL/GenBank/DDBJ databases">
        <title>WGS assembly of Ceratodon purpureus strain R40.</title>
        <authorList>
            <person name="Carey S.B."/>
            <person name="Jenkins J."/>
            <person name="Shu S."/>
            <person name="Lovell J.T."/>
            <person name="Sreedasyam A."/>
            <person name="Maumus F."/>
            <person name="Tiley G.P."/>
            <person name="Fernandez-Pozo N."/>
            <person name="Barry K."/>
            <person name="Chen C."/>
            <person name="Wang M."/>
            <person name="Lipzen A."/>
            <person name="Daum C."/>
            <person name="Saski C.A."/>
            <person name="Payton A.C."/>
            <person name="Mcbreen J.C."/>
            <person name="Conrad R.E."/>
            <person name="Kollar L.M."/>
            <person name="Olsson S."/>
            <person name="Huttunen S."/>
            <person name="Landis J.B."/>
            <person name="Wickett N.J."/>
            <person name="Johnson M.G."/>
            <person name="Rensing S.A."/>
            <person name="Grimwood J."/>
            <person name="Schmutz J."/>
            <person name="Mcdaniel S.F."/>
        </authorList>
    </citation>
    <scope>NUCLEOTIDE SEQUENCE [LARGE SCALE GENOMIC DNA]</scope>
    <source>
        <strain evidence="1 2">R40</strain>
    </source>
</reference>
<gene>
    <name evidence="1" type="ORF">KC19_11G116700</name>
</gene>
<comment type="caution">
    <text evidence="1">The sequence shown here is derived from an EMBL/GenBank/DDBJ whole genome shotgun (WGS) entry which is preliminary data.</text>
</comment>
<dbReference type="Proteomes" id="UP000822688">
    <property type="component" value="Chromosome 11"/>
</dbReference>
<dbReference type="EMBL" id="CM026432">
    <property type="protein sequence ID" value="KAG0557284.1"/>
    <property type="molecule type" value="Genomic_DNA"/>
</dbReference>
<accession>A0A8T0GG39</accession>